<sequence length="104" mass="10851">MGFLPIDPARPFADHIEQSLTTLADQLGAAGHALGDAQITMNLTDRTDDDIRTAQRCAAAHGLTGVLFVDDSRPARPGTVPSNVLGPDAAAVAAEARAHRILGR</sequence>
<geneLocation type="plasmid" evidence="2">
    <name>p_nc_yfy_nt001</name>
</geneLocation>
<evidence type="ECO:0000313" key="1">
    <source>
        <dbReference type="EMBL" id="ATL72510.1"/>
    </source>
</evidence>
<dbReference type="GeneID" id="88363383"/>
<proteinExistence type="predicted"/>
<dbReference type="KEGG" id="ntp:CRH09_39750"/>
<dbReference type="RefSeq" id="WP_098699305.1">
    <property type="nucleotide sequence ID" value="NZ_CP023779.1"/>
</dbReference>
<keyword evidence="1" id="KW-0614">Plasmid</keyword>
<dbReference type="AlphaFoldDB" id="A0A291RYV8"/>
<evidence type="ECO:0000313" key="2">
    <source>
        <dbReference type="Proteomes" id="UP000221961"/>
    </source>
</evidence>
<gene>
    <name evidence="1" type="ORF">CRH09_39750</name>
</gene>
<organism evidence="1 2">
    <name type="scientific">Nocardia terpenica</name>
    <dbReference type="NCBI Taxonomy" id="455432"/>
    <lineage>
        <taxon>Bacteria</taxon>
        <taxon>Bacillati</taxon>
        <taxon>Actinomycetota</taxon>
        <taxon>Actinomycetes</taxon>
        <taxon>Mycobacteriales</taxon>
        <taxon>Nocardiaceae</taxon>
        <taxon>Nocardia</taxon>
    </lineage>
</organism>
<dbReference type="Proteomes" id="UP000221961">
    <property type="component" value="Plasmid p_NC_YFY_NT001"/>
</dbReference>
<name>A0A291RYV8_9NOCA</name>
<protein>
    <submittedName>
        <fullName evidence="1">Uncharacterized protein</fullName>
    </submittedName>
</protein>
<reference evidence="1 2" key="1">
    <citation type="submission" date="2017-10" db="EMBL/GenBank/DDBJ databases">
        <title>Comparative genomics between pathogenic Norcardia.</title>
        <authorList>
            <person name="Zeng L."/>
        </authorList>
    </citation>
    <scope>NUCLEOTIDE SEQUENCE [LARGE SCALE GENOMIC DNA]</scope>
    <source>
        <strain evidence="1 2">NC_YFY_NT001</strain>
        <plasmid evidence="2">Plasmid p_nc_yfy_nt001</plasmid>
    </source>
</reference>
<accession>A0A291RYV8</accession>
<dbReference type="EMBL" id="CP023779">
    <property type="protein sequence ID" value="ATL72510.1"/>
    <property type="molecule type" value="Genomic_DNA"/>
</dbReference>